<dbReference type="KEGG" id="asoc:CB4_01724"/>
<evidence type="ECO:0000256" key="1">
    <source>
        <dbReference type="SAM" id="MobiDB-lite"/>
    </source>
</evidence>
<name>A0A0U5BHB3_9BACL</name>
<evidence type="ECO:0000313" key="3">
    <source>
        <dbReference type="Proteomes" id="UP000217696"/>
    </source>
</evidence>
<accession>A0A0U5BHB3</accession>
<evidence type="ECO:0000313" key="2">
    <source>
        <dbReference type="EMBL" id="BAU27550.1"/>
    </source>
</evidence>
<dbReference type="AlphaFoldDB" id="A0A0U5BHB3"/>
<keyword evidence="3" id="KW-1185">Reference proteome</keyword>
<dbReference type="EMBL" id="AP017312">
    <property type="protein sequence ID" value="BAU27550.1"/>
    <property type="molecule type" value="Genomic_DNA"/>
</dbReference>
<feature type="region of interest" description="Disordered" evidence="1">
    <location>
        <begin position="1"/>
        <end position="28"/>
    </location>
</feature>
<protein>
    <submittedName>
        <fullName evidence="2">Uncharacterized protein</fullName>
    </submittedName>
</protein>
<feature type="compositionally biased region" description="Basic and acidic residues" evidence="1">
    <location>
        <begin position="12"/>
        <end position="22"/>
    </location>
</feature>
<proteinExistence type="predicted"/>
<organism evidence="2 3">
    <name type="scientific">Aneurinibacillus soli</name>
    <dbReference type="NCBI Taxonomy" id="1500254"/>
    <lineage>
        <taxon>Bacteria</taxon>
        <taxon>Bacillati</taxon>
        <taxon>Bacillota</taxon>
        <taxon>Bacilli</taxon>
        <taxon>Bacillales</taxon>
        <taxon>Paenibacillaceae</taxon>
        <taxon>Aneurinibacillus group</taxon>
        <taxon>Aneurinibacillus</taxon>
    </lineage>
</organism>
<gene>
    <name evidence="2" type="ORF">CB4_01724</name>
</gene>
<dbReference type="Proteomes" id="UP000217696">
    <property type="component" value="Chromosome"/>
</dbReference>
<sequence length="51" mass="5549">MLNATRSACIMGEEKPEEELMGKRKSSPRLSAVRAYRTATSIVDANGASYT</sequence>
<reference evidence="2 3" key="1">
    <citation type="submission" date="2015-12" db="EMBL/GenBank/DDBJ databases">
        <title>Genome sequence of Aneurinibacillus soli.</title>
        <authorList>
            <person name="Lee J.S."/>
            <person name="Lee K.C."/>
            <person name="Kim K.K."/>
            <person name="Lee B.W."/>
        </authorList>
    </citation>
    <scope>NUCLEOTIDE SEQUENCE [LARGE SCALE GENOMIC DNA]</scope>
    <source>
        <strain evidence="2 3">CB4</strain>
    </source>
</reference>